<feature type="transmembrane region" description="Helical" evidence="1">
    <location>
        <begin position="39"/>
        <end position="56"/>
    </location>
</feature>
<accession>A0A2T0UG17</accession>
<keyword evidence="1" id="KW-1133">Transmembrane helix</keyword>
<reference evidence="2 3" key="1">
    <citation type="submission" date="2018-03" db="EMBL/GenBank/DDBJ databases">
        <title>Genomic Encyclopedia of Type Strains, Phase III (KMG-III): the genomes of soil and plant-associated and newly described type strains.</title>
        <authorList>
            <person name="Whitman W."/>
        </authorList>
    </citation>
    <scope>NUCLEOTIDE SEQUENCE [LARGE SCALE GENOMIC DNA]</scope>
    <source>
        <strain evidence="2 3">CGMCC 4.7067</strain>
    </source>
</reference>
<name>A0A2T0UG17_9ACTN</name>
<evidence type="ECO:0000313" key="2">
    <source>
        <dbReference type="EMBL" id="PRY56796.1"/>
    </source>
</evidence>
<dbReference type="OrthoDB" id="2988755at2"/>
<dbReference type="RefSeq" id="WP_106365588.1">
    <property type="nucleotide sequence ID" value="NZ_PVTJ01000008.1"/>
</dbReference>
<dbReference type="Proteomes" id="UP000238176">
    <property type="component" value="Unassembled WGS sequence"/>
</dbReference>
<gene>
    <name evidence="2" type="ORF">B0I28_108107</name>
</gene>
<feature type="transmembrane region" description="Helical" evidence="1">
    <location>
        <begin position="117"/>
        <end position="146"/>
    </location>
</feature>
<keyword evidence="3" id="KW-1185">Reference proteome</keyword>
<proteinExistence type="predicted"/>
<protein>
    <submittedName>
        <fullName evidence="2">Uncharacterized protein</fullName>
    </submittedName>
</protein>
<feature type="transmembrane region" description="Helical" evidence="1">
    <location>
        <begin position="166"/>
        <end position="186"/>
    </location>
</feature>
<organism evidence="2 3">
    <name type="scientific">Glycomyces artemisiae</name>
    <dbReference type="NCBI Taxonomy" id="1076443"/>
    <lineage>
        <taxon>Bacteria</taxon>
        <taxon>Bacillati</taxon>
        <taxon>Actinomycetota</taxon>
        <taxon>Actinomycetes</taxon>
        <taxon>Glycomycetales</taxon>
        <taxon>Glycomycetaceae</taxon>
        <taxon>Glycomyces</taxon>
    </lineage>
</organism>
<keyword evidence="1" id="KW-0812">Transmembrane</keyword>
<evidence type="ECO:0000256" key="1">
    <source>
        <dbReference type="SAM" id="Phobius"/>
    </source>
</evidence>
<sequence length="188" mass="19734">MSTATPELTGNRLLRFWPAAAGTAFGALVAYDLAVGADLAPVLTASGLVYLGAAALRRPRAAWPVFWLTFVVIGAAGFTPWEDADTWVLLGVAAAFAVYGLVRGVTRPFEEFPLQSLAMVVFGGAAVAVLVIGGDVAAYIVAAGLLGHAAWDVWHRHNGRVVVRSMTEFCMFLDTIAAVAMIVVTVNG</sequence>
<feature type="transmembrane region" description="Helical" evidence="1">
    <location>
        <begin position="87"/>
        <end position="105"/>
    </location>
</feature>
<keyword evidence="1" id="KW-0472">Membrane</keyword>
<comment type="caution">
    <text evidence="2">The sequence shown here is derived from an EMBL/GenBank/DDBJ whole genome shotgun (WGS) entry which is preliminary data.</text>
</comment>
<feature type="transmembrane region" description="Helical" evidence="1">
    <location>
        <begin position="63"/>
        <end position="81"/>
    </location>
</feature>
<dbReference type="AlphaFoldDB" id="A0A2T0UG17"/>
<feature type="transmembrane region" description="Helical" evidence="1">
    <location>
        <begin position="12"/>
        <end position="33"/>
    </location>
</feature>
<dbReference type="EMBL" id="PVTJ01000008">
    <property type="protein sequence ID" value="PRY56796.1"/>
    <property type="molecule type" value="Genomic_DNA"/>
</dbReference>
<evidence type="ECO:0000313" key="3">
    <source>
        <dbReference type="Proteomes" id="UP000238176"/>
    </source>
</evidence>